<dbReference type="Proteomes" id="UP001501666">
    <property type="component" value="Unassembled WGS sequence"/>
</dbReference>
<gene>
    <name evidence="2" type="ORF">GCM10010412_092780</name>
</gene>
<reference evidence="3" key="1">
    <citation type="journal article" date="2019" name="Int. J. Syst. Evol. Microbiol.">
        <title>The Global Catalogue of Microorganisms (GCM) 10K type strain sequencing project: providing services to taxonomists for standard genome sequencing and annotation.</title>
        <authorList>
            <consortium name="The Broad Institute Genomics Platform"/>
            <consortium name="The Broad Institute Genome Sequencing Center for Infectious Disease"/>
            <person name="Wu L."/>
            <person name="Ma J."/>
        </authorList>
    </citation>
    <scope>NUCLEOTIDE SEQUENCE [LARGE SCALE GENOMIC DNA]</scope>
    <source>
        <strain evidence="3">JCM 6835</strain>
    </source>
</reference>
<feature type="transmembrane region" description="Helical" evidence="1">
    <location>
        <begin position="64"/>
        <end position="86"/>
    </location>
</feature>
<feature type="transmembrane region" description="Helical" evidence="1">
    <location>
        <begin position="32"/>
        <end position="52"/>
    </location>
</feature>
<keyword evidence="1" id="KW-1133">Transmembrane helix</keyword>
<organism evidence="2 3">
    <name type="scientific">Nonomuraea recticatena</name>
    <dbReference type="NCBI Taxonomy" id="46178"/>
    <lineage>
        <taxon>Bacteria</taxon>
        <taxon>Bacillati</taxon>
        <taxon>Actinomycetota</taxon>
        <taxon>Actinomycetes</taxon>
        <taxon>Streptosporangiales</taxon>
        <taxon>Streptosporangiaceae</taxon>
        <taxon>Nonomuraea</taxon>
    </lineage>
</organism>
<dbReference type="PANTHER" id="PTHR37309:SF1">
    <property type="entry name" value="SLR0284 PROTEIN"/>
    <property type="match status" value="1"/>
</dbReference>
<protein>
    <submittedName>
        <fullName evidence="2">Phage holin family protein</fullName>
    </submittedName>
</protein>
<dbReference type="InterPro" id="IPR007165">
    <property type="entry name" value="Phage_holin_4_2"/>
</dbReference>
<sequence length="122" mass="13176">MRALLKILIVGAALWVTTLVVGGIYVQADSLIGRLLTIVCVALIFGIVNVVLKPIIHVLGCAFYVLTLGLFALVVNGGLLLLTGWLSELLRLPFHVDGFWPAVWGALIISVVSWVLGLFLRV</sequence>
<evidence type="ECO:0000313" key="2">
    <source>
        <dbReference type="EMBL" id="GAA2697692.1"/>
    </source>
</evidence>
<dbReference type="RefSeq" id="WP_346156533.1">
    <property type="nucleotide sequence ID" value="NZ_BAAATE010000048.1"/>
</dbReference>
<comment type="caution">
    <text evidence="2">The sequence shown here is derived from an EMBL/GenBank/DDBJ whole genome shotgun (WGS) entry which is preliminary data.</text>
</comment>
<keyword evidence="3" id="KW-1185">Reference proteome</keyword>
<feature type="transmembrane region" description="Helical" evidence="1">
    <location>
        <begin position="98"/>
        <end position="120"/>
    </location>
</feature>
<proteinExistence type="predicted"/>
<keyword evidence="1" id="KW-0472">Membrane</keyword>
<dbReference type="PANTHER" id="PTHR37309">
    <property type="entry name" value="SLR0284 PROTEIN"/>
    <property type="match status" value="1"/>
</dbReference>
<name>A0ABP6FQV7_9ACTN</name>
<feature type="transmembrane region" description="Helical" evidence="1">
    <location>
        <begin position="7"/>
        <end position="26"/>
    </location>
</feature>
<evidence type="ECO:0000256" key="1">
    <source>
        <dbReference type="SAM" id="Phobius"/>
    </source>
</evidence>
<dbReference type="EMBL" id="BAAATE010000048">
    <property type="protein sequence ID" value="GAA2697692.1"/>
    <property type="molecule type" value="Genomic_DNA"/>
</dbReference>
<dbReference type="Pfam" id="PF04020">
    <property type="entry name" value="Phage_holin_4_2"/>
    <property type="match status" value="1"/>
</dbReference>
<evidence type="ECO:0000313" key="3">
    <source>
        <dbReference type="Proteomes" id="UP001501666"/>
    </source>
</evidence>
<keyword evidence="1" id="KW-0812">Transmembrane</keyword>
<accession>A0ABP6FQV7</accession>